<comment type="similarity">
    <text evidence="3">Belongs to the glycosyl hydrolase 51 family.</text>
</comment>
<feature type="chain" id="PRO_5042891291" description="non-reducing end alpha-L-arabinofuranosidase" evidence="8">
    <location>
        <begin position="23"/>
        <end position="681"/>
    </location>
</feature>
<dbReference type="SUPFAM" id="SSF51445">
    <property type="entry name" value="(Trans)glycosidases"/>
    <property type="match status" value="1"/>
</dbReference>
<dbReference type="Pfam" id="PF06964">
    <property type="entry name" value="Alpha-L-AF_C"/>
    <property type="match status" value="1"/>
</dbReference>
<dbReference type="Proteomes" id="UP001301769">
    <property type="component" value="Unassembled WGS sequence"/>
</dbReference>
<reference evidence="10" key="1">
    <citation type="journal article" date="2023" name="Mol. Phylogenet. Evol.">
        <title>Genome-scale phylogeny and comparative genomics of the fungal order Sordariales.</title>
        <authorList>
            <person name="Hensen N."/>
            <person name="Bonometti L."/>
            <person name="Westerberg I."/>
            <person name="Brannstrom I.O."/>
            <person name="Guillou S."/>
            <person name="Cros-Aarteil S."/>
            <person name="Calhoun S."/>
            <person name="Haridas S."/>
            <person name="Kuo A."/>
            <person name="Mondo S."/>
            <person name="Pangilinan J."/>
            <person name="Riley R."/>
            <person name="LaButti K."/>
            <person name="Andreopoulos B."/>
            <person name="Lipzen A."/>
            <person name="Chen C."/>
            <person name="Yan M."/>
            <person name="Daum C."/>
            <person name="Ng V."/>
            <person name="Clum A."/>
            <person name="Steindorff A."/>
            <person name="Ohm R.A."/>
            <person name="Martin F."/>
            <person name="Silar P."/>
            <person name="Natvig D.O."/>
            <person name="Lalanne C."/>
            <person name="Gautier V."/>
            <person name="Ament-Velasquez S.L."/>
            <person name="Kruys A."/>
            <person name="Hutchinson M.I."/>
            <person name="Powell A.J."/>
            <person name="Barry K."/>
            <person name="Miller A.N."/>
            <person name="Grigoriev I.V."/>
            <person name="Debuchy R."/>
            <person name="Gladieux P."/>
            <person name="Hiltunen Thoren M."/>
            <person name="Johannesson H."/>
        </authorList>
    </citation>
    <scope>NUCLEOTIDE SEQUENCE</scope>
    <source>
        <strain evidence="10">PSN293</strain>
    </source>
</reference>
<evidence type="ECO:0000256" key="7">
    <source>
        <dbReference type="ARBA" id="ARBA00023180"/>
    </source>
</evidence>
<dbReference type="InterPro" id="IPR055235">
    <property type="entry name" value="ASD1_cat"/>
</dbReference>
<evidence type="ECO:0000256" key="4">
    <source>
        <dbReference type="ARBA" id="ARBA00012670"/>
    </source>
</evidence>
<sequence length="681" mass="74985">MFLSTKSAALAAVTLLASVTSAIDLVVKPSGGNVSSPYMYGLMHEDINNSGDGGIYAELVRNRAFQGSKEFPSSLEGWSATNNDTKLTLTKLSTPLSSALPYSMNVAADKSSAKKLGFSNDGFWGMDVKPQKYTGSFYVRGATKKGAKFTASLQSGLTGDVFGSVEVKSKLDAKVSQKDNGWVQHFFTLVPKVAAPNSNNTFVIEFETKDLAEGTASLDFNLISLFPPTYKNRANGLRPDLVEVLKELKPTFLRLPGGNMLEGNTIDHWWKWNETIGPLKDRPGMAGVWEYQLTTGLGLIDYMNWCDDLDLAPMVAVWSGLALDGTFLSKEDIHIAVDHALDQIEFLTGDAKTTKWGKVRASLGYPKPWKVRWVEIGNEDWLAGRPAGFDSYKEYRFPAFLKAFTEKYPEIQVIASPSIFDDMVIPAPAAGDTHPYWTPDQFIKEGFNRFDQLTKQNLTLIGEAASVHPNGGIGWDGPLQHLPWWAGSVAEAIFLLGAERNGDRIIGATYAPILRSLDRWQWAMTLVQHAADPTLTTKSTSWWVWKLLGNHPIKETLPVSHSNGEIGPLYWVAGKGFKNEKIWKAAVYNSTANIPVTIKFEAGKGLKETIVNGVKKLLGIPTKATLWTQTGPGLSEDEQYAVNDPFTGVNVVTEKKTEVKADKDWVFRFSLEPLSVAVLEA</sequence>
<dbReference type="GO" id="GO:0046373">
    <property type="term" value="P:L-arabinose metabolic process"/>
    <property type="evidence" value="ECO:0007669"/>
    <property type="project" value="InterPro"/>
</dbReference>
<evidence type="ECO:0000313" key="10">
    <source>
        <dbReference type="EMBL" id="KAK4209540.1"/>
    </source>
</evidence>
<keyword evidence="6" id="KW-0378">Hydrolase</keyword>
<evidence type="ECO:0000313" key="11">
    <source>
        <dbReference type="Proteomes" id="UP001301769"/>
    </source>
</evidence>
<evidence type="ECO:0000256" key="3">
    <source>
        <dbReference type="ARBA" id="ARBA00007186"/>
    </source>
</evidence>
<evidence type="ECO:0000256" key="5">
    <source>
        <dbReference type="ARBA" id="ARBA00022729"/>
    </source>
</evidence>
<proteinExistence type="inferred from homology"/>
<keyword evidence="7" id="KW-0325">Glycoprotein</keyword>
<comment type="pathway">
    <text evidence="2">Glycan metabolism; L-arabinan degradation.</text>
</comment>
<keyword evidence="5 8" id="KW-0732">Signal</keyword>
<evidence type="ECO:0000256" key="1">
    <source>
        <dbReference type="ARBA" id="ARBA00001462"/>
    </source>
</evidence>
<dbReference type="EMBL" id="MU858201">
    <property type="protein sequence ID" value="KAK4209540.1"/>
    <property type="molecule type" value="Genomic_DNA"/>
</dbReference>
<evidence type="ECO:0000256" key="8">
    <source>
        <dbReference type="SAM" id="SignalP"/>
    </source>
</evidence>
<dbReference type="SMART" id="SM00813">
    <property type="entry name" value="Alpha-L-AF_C"/>
    <property type="match status" value="1"/>
</dbReference>
<dbReference type="EC" id="3.2.1.55" evidence="4"/>
<reference evidence="10" key="2">
    <citation type="submission" date="2023-05" db="EMBL/GenBank/DDBJ databases">
        <authorList>
            <consortium name="Lawrence Berkeley National Laboratory"/>
            <person name="Steindorff A."/>
            <person name="Hensen N."/>
            <person name="Bonometti L."/>
            <person name="Westerberg I."/>
            <person name="Brannstrom I.O."/>
            <person name="Guillou S."/>
            <person name="Cros-Aarteil S."/>
            <person name="Calhoun S."/>
            <person name="Haridas S."/>
            <person name="Kuo A."/>
            <person name="Mondo S."/>
            <person name="Pangilinan J."/>
            <person name="Riley R."/>
            <person name="Labutti K."/>
            <person name="Andreopoulos B."/>
            <person name="Lipzen A."/>
            <person name="Chen C."/>
            <person name="Yanf M."/>
            <person name="Daum C."/>
            <person name="Ng V."/>
            <person name="Clum A."/>
            <person name="Ohm R."/>
            <person name="Martin F."/>
            <person name="Silar P."/>
            <person name="Natvig D."/>
            <person name="Lalanne C."/>
            <person name="Gautier V."/>
            <person name="Ament-Velasquez S.L."/>
            <person name="Kruys A."/>
            <person name="Hutchinson M.I."/>
            <person name="Powell A.J."/>
            <person name="Barry K."/>
            <person name="Miller A.N."/>
            <person name="Grigoriev I.V."/>
            <person name="Debuchy R."/>
            <person name="Gladieux P."/>
            <person name="Thoren M.H."/>
            <person name="Johannesson H."/>
        </authorList>
    </citation>
    <scope>NUCLEOTIDE SEQUENCE</scope>
    <source>
        <strain evidence="10">PSN293</strain>
    </source>
</reference>
<dbReference type="InterPro" id="IPR010720">
    <property type="entry name" value="Alpha-L-AF_C"/>
</dbReference>
<dbReference type="PANTHER" id="PTHR31776">
    <property type="entry name" value="ALPHA-L-ARABINOFURANOSIDASE 1"/>
    <property type="match status" value="1"/>
</dbReference>
<dbReference type="Gene3D" id="3.20.20.80">
    <property type="entry name" value="Glycosidases"/>
    <property type="match status" value="1"/>
</dbReference>
<dbReference type="AlphaFoldDB" id="A0AAN6Y1J8"/>
<gene>
    <name evidence="10" type="ORF">QBC37DRAFT_50193</name>
</gene>
<keyword evidence="11" id="KW-1185">Reference proteome</keyword>
<comment type="caution">
    <text evidence="10">The sequence shown here is derived from an EMBL/GenBank/DDBJ whole genome shotgun (WGS) entry which is preliminary data.</text>
</comment>
<evidence type="ECO:0000259" key="9">
    <source>
        <dbReference type="SMART" id="SM00813"/>
    </source>
</evidence>
<feature type="signal peptide" evidence="8">
    <location>
        <begin position="1"/>
        <end position="22"/>
    </location>
</feature>
<protein>
    <recommendedName>
        <fullName evidence="4">non-reducing end alpha-L-arabinofuranosidase</fullName>
        <ecNumber evidence="4">3.2.1.55</ecNumber>
    </recommendedName>
</protein>
<comment type="catalytic activity">
    <reaction evidence="1">
        <text>Hydrolysis of terminal non-reducing alpha-L-arabinofuranoside residues in alpha-L-arabinosides.</text>
        <dbReference type="EC" id="3.2.1.55"/>
    </reaction>
</comment>
<dbReference type="InterPro" id="IPR017853">
    <property type="entry name" value="GH"/>
</dbReference>
<dbReference type="GO" id="GO:0046556">
    <property type="term" value="F:alpha-L-arabinofuranosidase activity"/>
    <property type="evidence" value="ECO:0007669"/>
    <property type="project" value="UniProtKB-EC"/>
</dbReference>
<dbReference type="Pfam" id="PF22848">
    <property type="entry name" value="ASD1_dom"/>
    <property type="match status" value="1"/>
</dbReference>
<dbReference type="PANTHER" id="PTHR31776:SF0">
    <property type="entry name" value="ALPHA-L-ARABINOFURANOSIDASE 1"/>
    <property type="match status" value="1"/>
</dbReference>
<dbReference type="InterPro" id="IPR051563">
    <property type="entry name" value="Glycosyl_Hydrolase_51"/>
</dbReference>
<organism evidence="10 11">
    <name type="scientific">Rhypophila decipiens</name>
    <dbReference type="NCBI Taxonomy" id="261697"/>
    <lineage>
        <taxon>Eukaryota</taxon>
        <taxon>Fungi</taxon>
        <taxon>Dikarya</taxon>
        <taxon>Ascomycota</taxon>
        <taxon>Pezizomycotina</taxon>
        <taxon>Sordariomycetes</taxon>
        <taxon>Sordariomycetidae</taxon>
        <taxon>Sordariales</taxon>
        <taxon>Naviculisporaceae</taxon>
        <taxon>Rhypophila</taxon>
    </lineage>
</organism>
<accession>A0AAN6Y1J8</accession>
<evidence type="ECO:0000256" key="6">
    <source>
        <dbReference type="ARBA" id="ARBA00022801"/>
    </source>
</evidence>
<feature type="domain" description="Alpha-L-arabinofuranosidase C-terminal" evidence="9">
    <location>
        <begin position="484"/>
        <end position="675"/>
    </location>
</feature>
<evidence type="ECO:0000256" key="2">
    <source>
        <dbReference type="ARBA" id="ARBA00004834"/>
    </source>
</evidence>
<name>A0AAN6Y1J8_9PEZI</name>